<dbReference type="InterPro" id="IPR005084">
    <property type="entry name" value="CBM6"/>
</dbReference>
<dbReference type="InterPro" id="IPR006558">
    <property type="entry name" value="LamG-like"/>
</dbReference>
<keyword evidence="1 3" id="KW-0732">Signal</keyword>
<evidence type="ECO:0000256" key="3">
    <source>
        <dbReference type="SAM" id="SignalP"/>
    </source>
</evidence>
<evidence type="ECO:0000256" key="2">
    <source>
        <dbReference type="ARBA" id="ARBA00023157"/>
    </source>
</evidence>
<reference evidence="6" key="1">
    <citation type="journal article" date="2019" name="Int. J. Syst. Evol. Microbiol.">
        <title>The Global Catalogue of Microorganisms (GCM) 10K type strain sequencing project: providing services to taxonomists for standard genome sequencing and annotation.</title>
        <authorList>
            <consortium name="The Broad Institute Genomics Platform"/>
            <consortium name="The Broad Institute Genome Sequencing Center for Infectious Disease"/>
            <person name="Wu L."/>
            <person name="Ma J."/>
        </authorList>
    </citation>
    <scope>NUCLEOTIDE SEQUENCE [LARGE SCALE GENOMIC DNA]</scope>
    <source>
        <strain evidence="6">JCM 14326</strain>
    </source>
</reference>
<dbReference type="RefSeq" id="WP_344104427.1">
    <property type="nucleotide sequence ID" value="NZ_BAAANL010000006.1"/>
</dbReference>
<dbReference type="Pfam" id="PF13385">
    <property type="entry name" value="Laminin_G_3"/>
    <property type="match status" value="1"/>
</dbReference>
<organism evidence="5 6">
    <name type="scientific">Myceligenerans crystallogenes</name>
    <dbReference type="NCBI Taxonomy" id="316335"/>
    <lineage>
        <taxon>Bacteria</taxon>
        <taxon>Bacillati</taxon>
        <taxon>Actinomycetota</taxon>
        <taxon>Actinomycetes</taxon>
        <taxon>Micrococcales</taxon>
        <taxon>Promicromonosporaceae</taxon>
        <taxon>Myceligenerans</taxon>
    </lineage>
</organism>
<sequence length="1208" mass="125920">MTRTVPGRRRPAAATAVALALAAGTITGAGAASADDTEEAVPHLHYTMDGIDGTRVPDVSGNGLDGTLAGEASVVAADGGRALDLAGGTGGGHVSIPRGAIEGATDLTVSARVRWDGTGGPWQWLFALGTNTERYLFTTPSSGEGTLRTAVTTSSAGGEAKVSGYDAPRAGEWVTLTTTLDTSAGLVTTYLNGAAVASAPTSATAGALLGAGAERAGYIGRSFYPDPLFDGAVRDFRIYRAALGAAEVAGLAGEAATAVGPTTTEHELRTLVGAAPALPETVRATFSDGYDRDVAATWDDVDPSRYAQAGTYTVRGTAAGATLTARVTVFRGELRVDLGQDTGPFHGGASGSLYGLYGPGVPSSNVIEGMKLRTVATKAQDGSQHPGSDALEVVAPLAGATGGDVYVRVTDYYRGFPYQWPGDTPQEKLADFARVLGEQLDKIATLDPELRDNLVIEPFNEPEGNMFGTGEWSLDGTSWLDDPADYLAAWDASYRTIKERYPDMRVGGPGTSILYDQVEGFLEHAVEAGTVPDVITWHELSHPQKIRESVARYRGWEAAAFEGTELEGTELPVNVNEYAFNYHTSVPGQMIQWMSALEDSKVDGMIAFWNINGNLSDSAVEANRGNGQWWLFNAYAQMSGHTVAVTPPFPGENYTLQGISSLDERRRVSRTLFGGADGRAPVELVNVPRDVFGDRVRVLVREIPWTGQLGDSPQPRHVAELTLPVSGADVVAVEFDGQQLPLLEESSAYEVVVTPAASSGVTGTTTAAAPSLWTGSYEAEDAAHSGTGYSRNGPEGSPADVARFYTSGGYDVGGLRTGSDVVLDFEVDVPRDGTYDLSVFANSLNTFDLVAEQGPTNVFVRVDGAAEQELHLPLGYKWVVWDHAGTTVDLTAGRHTISLAAQSLDGTGATAGDALVDRITLSLPNPAAATSVYQAEHSDHGGRAVYGVAGTAEPGGGAVELGAGRSATFWVYSPVDGEATLGADVVGRGKGTVAVNGHDVLNLNGSRSAAVHLSGGVNKVTVTGRSGGLVLDRITVGAGNGRLEVVELGARDAELAGTASVRELSLADDGVAVDGIGGAPGNGSTATFRVSVPETGTYAMVVRYANPEWSQGSHYNPNPLARRADISVNGAAATPVLFPTTFHANAFADLTVPVRLTAGENTIRLASEPAPNWDGTTWASDTWPGVLLRASHAPLVSTLRVSPLAAAR</sequence>
<proteinExistence type="predicted"/>
<dbReference type="SUPFAM" id="SSF49785">
    <property type="entry name" value="Galactose-binding domain-like"/>
    <property type="match status" value="2"/>
</dbReference>
<keyword evidence="6" id="KW-1185">Reference proteome</keyword>
<name>A0ABP4ZRS4_9MICO</name>
<dbReference type="CDD" id="cd04081">
    <property type="entry name" value="CBM35_galactosidase-like"/>
    <property type="match status" value="1"/>
</dbReference>
<keyword evidence="2" id="KW-1015">Disulfide bond</keyword>
<gene>
    <name evidence="5" type="ORF">GCM10009751_30250</name>
</gene>
<evidence type="ECO:0000256" key="1">
    <source>
        <dbReference type="ARBA" id="ARBA00022729"/>
    </source>
</evidence>
<dbReference type="InterPro" id="IPR017853">
    <property type="entry name" value="GH"/>
</dbReference>
<evidence type="ECO:0000259" key="4">
    <source>
        <dbReference type="PROSITE" id="PS51175"/>
    </source>
</evidence>
<comment type="caution">
    <text evidence="5">The sequence shown here is derived from an EMBL/GenBank/DDBJ whole genome shotgun (WGS) entry which is preliminary data.</text>
</comment>
<feature type="signal peptide" evidence="3">
    <location>
        <begin position="1"/>
        <end position="34"/>
    </location>
</feature>
<dbReference type="SUPFAM" id="SSF49899">
    <property type="entry name" value="Concanavalin A-like lectins/glucanases"/>
    <property type="match status" value="1"/>
</dbReference>
<dbReference type="InterPro" id="IPR008979">
    <property type="entry name" value="Galactose-bd-like_sf"/>
</dbReference>
<dbReference type="SMART" id="SM00560">
    <property type="entry name" value="LamGL"/>
    <property type="match status" value="1"/>
</dbReference>
<dbReference type="Pfam" id="PF07532">
    <property type="entry name" value="Big_4"/>
    <property type="match status" value="1"/>
</dbReference>
<dbReference type="Gene3D" id="2.60.120.200">
    <property type="match status" value="1"/>
</dbReference>
<accession>A0ABP4ZRS4</accession>
<dbReference type="Proteomes" id="UP001501094">
    <property type="component" value="Unassembled WGS sequence"/>
</dbReference>
<dbReference type="Gene3D" id="3.20.20.80">
    <property type="entry name" value="Glycosidases"/>
    <property type="match status" value="1"/>
</dbReference>
<evidence type="ECO:0000313" key="6">
    <source>
        <dbReference type="Proteomes" id="UP001501094"/>
    </source>
</evidence>
<protein>
    <submittedName>
        <fullName evidence="5">Ig-like domain-containing protein</fullName>
    </submittedName>
</protein>
<dbReference type="InterPro" id="IPR013320">
    <property type="entry name" value="ConA-like_dom_sf"/>
</dbReference>
<feature type="domain" description="CBM6" evidence="4">
    <location>
        <begin position="775"/>
        <end position="922"/>
    </location>
</feature>
<dbReference type="SUPFAM" id="SSF51445">
    <property type="entry name" value="(Trans)glycosidases"/>
    <property type="match status" value="1"/>
</dbReference>
<dbReference type="Gene3D" id="2.60.120.260">
    <property type="entry name" value="Galactose-binding domain-like"/>
    <property type="match status" value="2"/>
</dbReference>
<dbReference type="InterPro" id="IPR011081">
    <property type="entry name" value="Big_4"/>
</dbReference>
<dbReference type="PROSITE" id="PS51175">
    <property type="entry name" value="CBM6"/>
    <property type="match status" value="1"/>
</dbReference>
<dbReference type="EMBL" id="BAAANL010000006">
    <property type="protein sequence ID" value="GAA1869410.1"/>
    <property type="molecule type" value="Genomic_DNA"/>
</dbReference>
<feature type="chain" id="PRO_5045273927" evidence="3">
    <location>
        <begin position="35"/>
        <end position="1208"/>
    </location>
</feature>
<evidence type="ECO:0000313" key="5">
    <source>
        <dbReference type="EMBL" id="GAA1869410.1"/>
    </source>
</evidence>